<name>K1Y134_MARBU</name>
<evidence type="ECO:0000256" key="2">
    <source>
        <dbReference type="SAM" id="Phobius"/>
    </source>
</evidence>
<feature type="region of interest" description="Disordered" evidence="1">
    <location>
        <begin position="169"/>
        <end position="193"/>
    </location>
</feature>
<evidence type="ECO:0000256" key="1">
    <source>
        <dbReference type="SAM" id="MobiDB-lite"/>
    </source>
</evidence>
<keyword evidence="2" id="KW-1133">Transmembrane helix</keyword>
<proteinExistence type="predicted"/>
<dbReference type="GeneID" id="18759031"/>
<reference evidence="3 4" key="1">
    <citation type="journal article" date="2012" name="BMC Genomics">
        <title>Sequencing the genome of Marssonina brunnea reveals fungus-poplar co-evolution.</title>
        <authorList>
            <person name="Zhu S."/>
            <person name="Cao Y.-Z."/>
            <person name="Jiang C."/>
            <person name="Tan B.-Y."/>
            <person name="Wang Z."/>
            <person name="Feng S."/>
            <person name="Zhang L."/>
            <person name="Su X.-H."/>
            <person name="Brejova B."/>
            <person name="Vinar T."/>
            <person name="Xu M."/>
            <person name="Wang M.-X."/>
            <person name="Zhang S.-G."/>
            <person name="Huang M.-R."/>
            <person name="Wu R."/>
            <person name="Zhou Y."/>
        </authorList>
    </citation>
    <scope>NUCLEOTIDE SEQUENCE [LARGE SCALE GENOMIC DNA]</scope>
    <source>
        <strain evidence="3 4">MB_m1</strain>
    </source>
</reference>
<organism evidence="3 4">
    <name type="scientific">Marssonina brunnea f. sp. multigermtubi (strain MB_m1)</name>
    <name type="common">Marssonina leaf spot fungus</name>
    <dbReference type="NCBI Taxonomy" id="1072389"/>
    <lineage>
        <taxon>Eukaryota</taxon>
        <taxon>Fungi</taxon>
        <taxon>Dikarya</taxon>
        <taxon>Ascomycota</taxon>
        <taxon>Pezizomycotina</taxon>
        <taxon>Leotiomycetes</taxon>
        <taxon>Helotiales</taxon>
        <taxon>Drepanopezizaceae</taxon>
        <taxon>Drepanopeziza</taxon>
    </lineage>
</organism>
<accession>K1Y134</accession>
<dbReference type="HOGENOM" id="CLU_563896_0_0_1"/>
<keyword evidence="2" id="KW-0812">Transmembrane</keyword>
<keyword evidence="2" id="KW-0472">Membrane</keyword>
<evidence type="ECO:0008006" key="5">
    <source>
        <dbReference type="Google" id="ProtNLM"/>
    </source>
</evidence>
<dbReference type="Proteomes" id="UP000006753">
    <property type="component" value="Unassembled WGS sequence"/>
</dbReference>
<evidence type="ECO:0000313" key="3">
    <source>
        <dbReference type="EMBL" id="EKD18854.1"/>
    </source>
</evidence>
<evidence type="ECO:0000313" key="4">
    <source>
        <dbReference type="Proteomes" id="UP000006753"/>
    </source>
</evidence>
<feature type="compositionally biased region" description="Basic residues" evidence="1">
    <location>
        <begin position="41"/>
        <end position="53"/>
    </location>
</feature>
<dbReference type="EMBL" id="JH921432">
    <property type="protein sequence ID" value="EKD18854.1"/>
    <property type="molecule type" value="Genomic_DNA"/>
</dbReference>
<feature type="region of interest" description="Disordered" evidence="1">
    <location>
        <begin position="1"/>
        <end position="134"/>
    </location>
</feature>
<sequence>MSSICTTNHLESAMTTKASHPSQHDLSQVAQQGEPGSEQPKKRRRRTRRRKAKTTGGEEEEEGEGEMEMEMEEGAAEKVEETVVAVLADSDRSPSSADPELTLPSEEADVPRGLEVEPSGDESAVQKTPTIPPPSSVLELGNLMEDVFSDLQGQIRELKVEIEKLREAASDRENGARQSVPRAETRKPRQRGGLQAMGVRREDLVESGILAWPSDEIVLAGTLNLRKVGHDDLQTAEFAQAPAELPARVQGSQSKRSFPTKYIMYFIGMLLLVAGSATMYGHCATSRFFAGVTPNSLAITTTFTPPPPTSNLQSLYMRISESVFAPPECSMDDIPGPDLDTDLPLFDKATQHKLVQRVRARISEELQHHDRLREALARVSEGVQETWKRPAVKAVAATITVSATAYGIGRATGYVPPFDFRSVQTAASEELEMFMEFSLRIFRDQRDLEMVEVVRAEDGGFARPEAHDCGDCCGLEEGRGPSIS</sequence>
<feature type="compositionally biased region" description="Acidic residues" evidence="1">
    <location>
        <begin position="57"/>
        <end position="74"/>
    </location>
</feature>
<dbReference type="KEGG" id="mbe:MBM_03096"/>
<protein>
    <recommendedName>
        <fullName evidence="5">Transmembrane protein</fullName>
    </recommendedName>
</protein>
<keyword evidence="4" id="KW-1185">Reference proteome</keyword>
<dbReference type="InParanoid" id="K1Y134"/>
<dbReference type="OrthoDB" id="10396297at2759"/>
<feature type="compositionally biased region" description="Polar residues" evidence="1">
    <location>
        <begin position="1"/>
        <end position="31"/>
    </location>
</feature>
<gene>
    <name evidence="3" type="ORF">MBM_03096</name>
</gene>
<dbReference type="AlphaFoldDB" id="K1Y134"/>
<feature type="transmembrane region" description="Helical" evidence="2">
    <location>
        <begin position="262"/>
        <end position="280"/>
    </location>
</feature>